<comment type="caution">
    <text evidence="2">The sequence shown here is derived from an EMBL/GenBank/DDBJ whole genome shotgun (WGS) entry which is preliminary data.</text>
</comment>
<accession>A0A5D6UYI7</accession>
<evidence type="ECO:0008006" key="4">
    <source>
        <dbReference type="Google" id="ProtNLM"/>
    </source>
</evidence>
<sequence length="122" mass="13561">MMKKNLVVALVSLSFAFGLFSFVDQRQLSAAGRTEEYAVISVFQSGRNNYLSVTVGSKPSVEREYQKDKNEIRYDLAPVLAEVEKLNAQGFELVNGSAAIHGMNQYGGGAPFYSFIMKRRLP</sequence>
<organism evidence="2 3">
    <name type="scientific">Hymenobacter lutimineralis</name>
    <dbReference type="NCBI Taxonomy" id="2606448"/>
    <lineage>
        <taxon>Bacteria</taxon>
        <taxon>Pseudomonadati</taxon>
        <taxon>Bacteroidota</taxon>
        <taxon>Cytophagia</taxon>
        <taxon>Cytophagales</taxon>
        <taxon>Hymenobacteraceae</taxon>
        <taxon>Hymenobacter</taxon>
    </lineage>
</organism>
<dbReference type="Proteomes" id="UP000322791">
    <property type="component" value="Unassembled WGS sequence"/>
</dbReference>
<dbReference type="AlphaFoldDB" id="A0A5D6UYI7"/>
<evidence type="ECO:0000256" key="1">
    <source>
        <dbReference type="SAM" id="SignalP"/>
    </source>
</evidence>
<evidence type="ECO:0000313" key="3">
    <source>
        <dbReference type="Proteomes" id="UP000322791"/>
    </source>
</evidence>
<proteinExistence type="predicted"/>
<protein>
    <recommendedName>
        <fullName evidence="4">DUF541 domain-containing protein</fullName>
    </recommendedName>
</protein>
<dbReference type="EMBL" id="VTHL01000012">
    <property type="protein sequence ID" value="TYZ08623.1"/>
    <property type="molecule type" value="Genomic_DNA"/>
</dbReference>
<evidence type="ECO:0000313" key="2">
    <source>
        <dbReference type="EMBL" id="TYZ08623.1"/>
    </source>
</evidence>
<feature type="chain" id="PRO_5022944619" description="DUF541 domain-containing protein" evidence="1">
    <location>
        <begin position="22"/>
        <end position="122"/>
    </location>
</feature>
<keyword evidence="3" id="KW-1185">Reference proteome</keyword>
<reference evidence="2 3" key="1">
    <citation type="submission" date="2019-08" db="EMBL/GenBank/DDBJ databases">
        <authorList>
            <person name="Seo M.-J."/>
        </authorList>
    </citation>
    <scope>NUCLEOTIDE SEQUENCE [LARGE SCALE GENOMIC DNA]</scope>
    <source>
        <strain evidence="2 3">KIGAM108</strain>
    </source>
</reference>
<gene>
    <name evidence="2" type="ORF">FY528_12150</name>
</gene>
<keyword evidence="1" id="KW-0732">Signal</keyword>
<feature type="signal peptide" evidence="1">
    <location>
        <begin position="1"/>
        <end position="21"/>
    </location>
</feature>
<name>A0A5D6UYI7_9BACT</name>